<keyword evidence="4 5" id="KW-0975">Bacterial flagellum</keyword>
<keyword evidence="10" id="KW-0282">Flagellum</keyword>
<gene>
    <name evidence="10" type="ORF">ENW50_08980</name>
</gene>
<name>A0A7V4XTG9_9BACT</name>
<evidence type="ECO:0000259" key="6">
    <source>
        <dbReference type="Pfam" id="PF00460"/>
    </source>
</evidence>
<comment type="subcellular location">
    <subcellularLocation>
        <location evidence="1 5">Bacterial flagellum basal body</location>
    </subcellularLocation>
</comment>
<dbReference type="InterPro" id="IPR037058">
    <property type="entry name" value="Falgellar_hook_FlgE_sf"/>
</dbReference>
<dbReference type="InterPro" id="IPR019776">
    <property type="entry name" value="Flagellar_basal_body_rod_CS"/>
</dbReference>
<evidence type="ECO:0000256" key="1">
    <source>
        <dbReference type="ARBA" id="ARBA00004117"/>
    </source>
</evidence>
<dbReference type="Pfam" id="PF22692">
    <property type="entry name" value="LlgE_F_G_D1"/>
    <property type="match status" value="1"/>
</dbReference>
<comment type="similarity">
    <text evidence="2 5">Belongs to the flagella basal body rod proteins family.</text>
</comment>
<evidence type="ECO:0000256" key="4">
    <source>
        <dbReference type="ARBA" id="ARBA00023143"/>
    </source>
</evidence>
<evidence type="ECO:0000259" key="9">
    <source>
        <dbReference type="Pfam" id="PF22692"/>
    </source>
</evidence>
<comment type="caution">
    <text evidence="10">The sequence shown here is derived from an EMBL/GenBank/DDBJ whole genome shotgun (WGS) entry which is preliminary data.</text>
</comment>
<dbReference type="Pfam" id="PF00460">
    <property type="entry name" value="Flg_bb_rod"/>
    <property type="match status" value="1"/>
</dbReference>
<feature type="domain" description="Flagellar hook protein FlgE D2" evidence="8">
    <location>
        <begin position="173"/>
        <end position="289"/>
    </location>
</feature>
<dbReference type="SUPFAM" id="SSF117143">
    <property type="entry name" value="Flagellar hook protein flgE"/>
    <property type="match status" value="1"/>
</dbReference>
<dbReference type="Pfam" id="PF07559">
    <property type="entry name" value="FlgE_D2"/>
    <property type="match status" value="1"/>
</dbReference>
<reference evidence="10" key="1">
    <citation type="journal article" date="2020" name="mSystems">
        <title>Genome- and Community-Level Interaction Insights into Carbon Utilization and Element Cycling Functions of Hydrothermarchaeota in Hydrothermal Sediment.</title>
        <authorList>
            <person name="Zhou Z."/>
            <person name="Liu Y."/>
            <person name="Xu W."/>
            <person name="Pan J."/>
            <person name="Luo Z.H."/>
            <person name="Li M."/>
        </authorList>
    </citation>
    <scope>NUCLEOTIDE SEQUENCE [LARGE SCALE GENOMIC DNA]</scope>
    <source>
        <strain evidence="10">SpSt-855</strain>
    </source>
</reference>
<dbReference type="Gene3D" id="2.60.98.20">
    <property type="entry name" value="Flagellar hook protein FlgE"/>
    <property type="match status" value="1"/>
</dbReference>
<organism evidence="10">
    <name type="scientific">Acidobacterium capsulatum</name>
    <dbReference type="NCBI Taxonomy" id="33075"/>
    <lineage>
        <taxon>Bacteria</taxon>
        <taxon>Pseudomonadati</taxon>
        <taxon>Acidobacteriota</taxon>
        <taxon>Terriglobia</taxon>
        <taxon>Terriglobales</taxon>
        <taxon>Acidobacteriaceae</taxon>
        <taxon>Acidobacterium</taxon>
    </lineage>
</organism>
<evidence type="ECO:0000256" key="5">
    <source>
        <dbReference type="RuleBase" id="RU362116"/>
    </source>
</evidence>
<dbReference type="InterPro" id="IPR037925">
    <property type="entry name" value="FlgE/F/G-like"/>
</dbReference>
<dbReference type="EMBL" id="DTKL01000058">
    <property type="protein sequence ID" value="HGY94797.1"/>
    <property type="molecule type" value="Genomic_DNA"/>
</dbReference>
<evidence type="ECO:0000256" key="3">
    <source>
        <dbReference type="ARBA" id="ARBA00019015"/>
    </source>
</evidence>
<dbReference type="GO" id="GO:0009425">
    <property type="term" value="C:bacterial-type flagellum basal body"/>
    <property type="evidence" value="ECO:0007669"/>
    <property type="project" value="UniProtKB-SubCell"/>
</dbReference>
<dbReference type="PANTHER" id="PTHR30435">
    <property type="entry name" value="FLAGELLAR PROTEIN"/>
    <property type="match status" value="1"/>
</dbReference>
<evidence type="ECO:0000313" key="10">
    <source>
        <dbReference type="EMBL" id="HGY94797.1"/>
    </source>
</evidence>
<dbReference type="InterPro" id="IPR053967">
    <property type="entry name" value="LlgE_F_G-like_D1"/>
</dbReference>
<dbReference type="InterPro" id="IPR020013">
    <property type="entry name" value="Flagellar_FlgE/F/G"/>
</dbReference>
<evidence type="ECO:0000256" key="2">
    <source>
        <dbReference type="ARBA" id="ARBA00009677"/>
    </source>
</evidence>
<proteinExistence type="inferred from homology"/>
<dbReference type="PROSITE" id="PS00588">
    <property type="entry name" value="FLAGELLA_BB_ROD"/>
    <property type="match status" value="1"/>
</dbReference>
<protein>
    <recommendedName>
        <fullName evidence="3">Flagellar hook protein FlgE</fullName>
    </recommendedName>
</protein>
<accession>A0A7V4XTG9</accession>
<dbReference type="NCBIfam" id="TIGR03506">
    <property type="entry name" value="FlgEFG_subfam"/>
    <property type="match status" value="1"/>
</dbReference>
<evidence type="ECO:0000259" key="7">
    <source>
        <dbReference type="Pfam" id="PF06429"/>
    </source>
</evidence>
<feature type="domain" description="Flagellar basal body rod protein N-terminal" evidence="6">
    <location>
        <begin position="9"/>
        <end position="34"/>
    </location>
</feature>
<dbReference type="GO" id="GO:0071978">
    <property type="term" value="P:bacterial-type flagellum-dependent swarming motility"/>
    <property type="evidence" value="ECO:0007669"/>
    <property type="project" value="TreeGrafter"/>
</dbReference>
<feature type="domain" description="Flagellar hook protein FlgE/F/G-like D1" evidence="9">
    <location>
        <begin position="87"/>
        <end position="150"/>
    </location>
</feature>
<dbReference type="PANTHER" id="PTHR30435:SF19">
    <property type="entry name" value="FLAGELLAR BASAL-BODY ROD PROTEIN FLGG"/>
    <property type="match status" value="1"/>
</dbReference>
<evidence type="ECO:0000259" key="8">
    <source>
        <dbReference type="Pfam" id="PF07559"/>
    </source>
</evidence>
<dbReference type="Pfam" id="PF06429">
    <property type="entry name" value="Flg_bbr_C"/>
    <property type="match status" value="1"/>
</dbReference>
<keyword evidence="10" id="KW-0969">Cilium</keyword>
<dbReference type="AlphaFoldDB" id="A0A7V4XTG9"/>
<dbReference type="InterPro" id="IPR001444">
    <property type="entry name" value="Flag_bb_rod_N"/>
</dbReference>
<sequence>MSSFSIPLTGLEASSTSLDTIANNLSNMNTTAFKSQQASFGDLFYQQIGNSGSGDPLQVGAGVQVAATNTNFAQGTVSETGNATDVALNGNGFFVVRNSDGTPAYTRDGNFTLTSNGDLTTQGGQAVMGYPAANGVVNTNSALSPIQIPVGQVEQPSATQNFGLTANLNSSAAVGTNFTAQVPMYDSLGQTQNVSINFTKTAANTWNYSLSLPAGASTGGTGLTGTLQFDSSGNLISPAANVTGISFTGLTDGANNLPLNWNLYNSNGTGTITQVDTTSGYSATTQDGYPSGQYTGFTIGSDGTVSAQFSNGRTQAVGQLALASITNEQGLKLEGGDLYQTTLASGNASIGLAGSAGLGTVQDSALEGSNVNISTEFSNLVVAQNAYEASSKALTTFDQVAQDTINIIH</sequence>
<dbReference type="InterPro" id="IPR011491">
    <property type="entry name" value="FlgE_D2"/>
</dbReference>
<dbReference type="InterPro" id="IPR010930">
    <property type="entry name" value="Flg_bb/hook_C_dom"/>
</dbReference>
<feature type="domain" description="Flagellar basal-body/hook protein C-terminal" evidence="7">
    <location>
        <begin position="364"/>
        <end position="407"/>
    </location>
</feature>
<keyword evidence="10" id="KW-0966">Cell projection</keyword>